<gene>
    <name evidence="1" type="ORF">ABB55_28260</name>
</gene>
<dbReference type="Proteomes" id="UP000048984">
    <property type="component" value="Unassembled WGS sequence"/>
</dbReference>
<comment type="caution">
    <text evidence="1">The sequence shown here is derived from an EMBL/GenBank/DDBJ whole genome shotgun (WGS) entry which is preliminary data.</text>
</comment>
<name>A0A0P6VXZ0_9HYPH</name>
<evidence type="ECO:0000313" key="2">
    <source>
        <dbReference type="Proteomes" id="UP000048984"/>
    </source>
</evidence>
<dbReference type="AlphaFoldDB" id="A0A0P6VXZ0"/>
<protein>
    <submittedName>
        <fullName evidence="1">Uncharacterized protein</fullName>
    </submittedName>
</protein>
<dbReference type="EMBL" id="LJYW01000004">
    <property type="protein sequence ID" value="KPL50711.1"/>
    <property type="molecule type" value="Genomic_DNA"/>
</dbReference>
<reference evidence="1 2" key="2">
    <citation type="submission" date="2015-10" db="EMBL/GenBank/DDBJ databases">
        <title>Draft Genome Sequence of Prosthecomicrobium hirschii ATCC 27832.</title>
        <authorList>
            <person name="Daniel J."/>
            <person name="Givan S.A."/>
            <person name="Brun Y.V."/>
            <person name="Brown P.J."/>
        </authorList>
    </citation>
    <scope>NUCLEOTIDE SEQUENCE [LARGE SCALE GENOMIC DNA]</scope>
    <source>
        <strain evidence="1 2">16</strain>
    </source>
</reference>
<proteinExistence type="predicted"/>
<keyword evidence="2" id="KW-1185">Reference proteome</keyword>
<organism evidence="1 2">
    <name type="scientific">Prosthecodimorpha hirschii</name>
    <dbReference type="NCBI Taxonomy" id="665126"/>
    <lineage>
        <taxon>Bacteria</taxon>
        <taxon>Pseudomonadati</taxon>
        <taxon>Pseudomonadota</taxon>
        <taxon>Alphaproteobacteria</taxon>
        <taxon>Hyphomicrobiales</taxon>
        <taxon>Ancalomicrobiaceae</taxon>
        <taxon>Prosthecodimorpha</taxon>
    </lineage>
</organism>
<dbReference type="STRING" id="665126.ABB55_28260"/>
<evidence type="ECO:0000313" key="1">
    <source>
        <dbReference type="EMBL" id="KPL50711.1"/>
    </source>
</evidence>
<accession>A0A0P6VXZ0</accession>
<reference evidence="1 2" key="1">
    <citation type="submission" date="2015-09" db="EMBL/GenBank/DDBJ databases">
        <authorList>
            <person name="Jackson K.R."/>
            <person name="Lunt B.L."/>
            <person name="Fisher J.N.B."/>
            <person name="Gardner A.V."/>
            <person name="Bailey M.E."/>
            <person name="Deus L.M."/>
            <person name="Earl A.S."/>
            <person name="Gibby P.D."/>
            <person name="Hartmann K.A."/>
            <person name="Liu J.E."/>
            <person name="Manci A.M."/>
            <person name="Nielsen D.A."/>
            <person name="Solomon M.B."/>
            <person name="Breakwell D.P."/>
            <person name="Burnett S.H."/>
            <person name="Grose J.H."/>
        </authorList>
    </citation>
    <scope>NUCLEOTIDE SEQUENCE [LARGE SCALE GENOMIC DNA]</scope>
    <source>
        <strain evidence="1 2">16</strain>
    </source>
</reference>
<sequence length="85" mass="9847">MLMNPGVVVLVIIFEGVRKVTLHATEAQAWRQLMEFVDRRWERRFGRAPSPIEPEARADQFFRNNSDDLYAIIDADLSELQEALS</sequence>